<accession>A0A060R7X5</accession>
<dbReference type="Proteomes" id="UP000027616">
    <property type="component" value="Chromosome I"/>
</dbReference>
<proteinExistence type="predicted"/>
<evidence type="ECO:0000259" key="1">
    <source>
        <dbReference type="Pfam" id="PF19780"/>
    </source>
</evidence>
<dbReference type="AlphaFoldDB" id="A0A060R7X5"/>
<dbReference type="KEGG" id="rbc:BN938_1313"/>
<gene>
    <name evidence="2" type="ORF">BN938_1313</name>
</gene>
<feature type="domain" description="DUF6265" evidence="1">
    <location>
        <begin position="4"/>
        <end position="113"/>
    </location>
</feature>
<organism evidence="2 3">
    <name type="scientific">Mucinivorans hirudinis</name>
    <dbReference type="NCBI Taxonomy" id="1433126"/>
    <lineage>
        <taxon>Bacteria</taxon>
        <taxon>Pseudomonadati</taxon>
        <taxon>Bacteroidota</taxon>
        <taxon>Bacteroidia</taxon>
        <taxon>Bacteroidales</taxon>
        <taxon>Rikenellaceae</taxon>
        <taxon>Mucinivorans</taxon>
    </lineage>
</organism>
<dbReference type="InterPro" id="IPR046232">
    <property type="entry name" value="DUF6265"/>
</dbReference>
<dbReference type="HOGENOM" id="CLU_1925207_0_0_10"/>
<evidence type="ECO:0000313" key="3">
    <source>
        <dbReference type="Proteomes" id="UP000027616"/>
    </source>
</evidence>
<dbReference type="EMBL" id="HG934468">
    <property type="protein sequence ID" value="CDN31402.1"/>
    <property type="molecule type" value="Genomic_DNA"/>
</dbReference>
<evidence type="ECO:0000313" key="2">
    <source>
        <dbReference type="EMBL" id="CDN31402.1"/>
    </source>
</evidence>
<keyword evidence="3" id="KW-1185">Reference proteome</keyword>
<reference evidence="2 3" key="1">
    <citation type="journal article" date="2015" name="Genome Announc.">
        <title>Complete Genome Sequence of the Novel Leech Symbiont Mucinivorans hirudinis M3T.</title>
        <authorList>
            <person name="Nelson M.C."/>
            <person name="Bomar L."/>
            <person name="Graf J."/>
        </authorList>
    </citation>
    <scope>NUCLEOTIDE SEQUENCE [LARGE SCALE GENOMIC DNA]</scope>
    <source>
        <strain evidence="3">M3</strain>
    </source>
</reference>
<sequence>MNINFLEGKWRLVNLPFPAFQQWTLHEGGELEGVGFQTEPTGDTTTFEWFKIYREGGELFFYSKVQGADFLVENTMMATEITGKSVTFVADSVDFPSEIVYNVSSDRELVMSMSGVMEGKEQVFEFQMIKE</sequence>
<name>A0A060R7X5_9BACT</name>
<dbReference type="STRING" id="1433126.BN938_1313"/>
<dbReference type="Pfam" id="PF19780">
    <property type="entry name" value="DUF6265"/>
    <property type="match status" value="1"/>
</dbReference>
<protein>
    <recommendedName>
        <fullName evidence="1">DUF6265 domain-containing protein</fullName>
    </recommendedName>
</protein>